<dbReference type="InterPro" id="IPR005467">
    <property type="entry name" value="His_kinase_dom"/>
</dbReference>
<feature type="transmembrane region" description="Helical" evidence="7">
    <location>
        <begin position="105"/>
        <end position="126"/>
    </location>
</feature>
<dbReference type="Gene3D" id="3.30.565.10">
    <property type="entry name" value="Histidine kinase-like ATPase, C-terminal domain"/>
    <property type="match status" value="1"/>
</dbReference>
<evidence type="ECO:0000256" key="3">
    <source>
        <dbReference type="ARBA" id="ARBA00022553"/>
    </source>
</evidence>
<keyword evidence="7" id="KW-0472">Membrane</keyword>
<sequence length="639" mass="73769">MSVFGFLIVRQDSHIQSLQNDTSPKQLVFLYVGTCMTLGFFAAKYLILKYPEYLQTSILVFNCVGFIGPHLVFMTNHKGHFYAFIPSIYLYHFYLATLTPSKRHFTTVIFTLTVVAHVSIAMYRLGGIDPELIVSGLMSILFSDLGLKTNQTRLSQMYQMILDNTRLVKEKQKVVQQFPHPVLILPEDIYGQPSCYSNDQFEEKITSLNQQIQQLENVNVTIEKKSCLEKNHQETLTLLEYLEKHQEYDSDETTEAKNHVIIQCRQISDDNSSNQEDMLNQRFERERLVNRNFSIKSLRIEWKGTPSVMHVFIDTTDIINLEQAKSRIKLQKIMFASTSHEFRTPLNAIINSFNFIKSSFEDLMKILSKKLPKDVFQSRRINENINSIFKFSKTGATSSTLLLALVEDVLNLSKIDNGTFVVSYEFFSIPALLRDVHSLFSMQCEQRKVDLITECDDDLRFCEIKTDRNRVRQVLLNLVSNSTKFTFSGFIKIKAALTKTLDGLNFLELRVEDSGTGIKKEDQQNLFKQFGTLEENRDMNPNGCGLGLTISKKYVERLGGEIRMKSVYGKGTDMTFTVLIRDIKHINSIAPVSLQIDYPPLSEPLRNHRLLDFQVNDEYFPFEAKINKCKIYDYNESKF</sequence>
<dbReference type="Proteomes" id="UP001295684">
    <property type="component" value="Unassembled WGS sequence"/>
</dbReference>
<comment type="caution">
    <text evidence="9">The sequence shown here is derived from an EMBL/GenBank/DDBJ whole genome shotgun (WGS) entry which is preliminary data.</text>
</comment>
<dbReference type="SMART" id="SM00388">
    <property type="entry name" value="HisKA"/>
    <property type="match status" value="1"/>
</dbReference>
<keyword evidence="10" id="KW-1185">Reference proteome</keyword>
<dbReference type="PANTHER" id="PTHR43047">
    <property type="entry name" value="TWO-COMPONENT HISTIDINE PROTEIN KINASE"/>
    <property type="match status" value="1"/>
</dbReference>
<evidence type="ECO:0000256" key="2">
    <source>
        <dbReference type="ARBA" id="ARBA00012438"/>
    </source>
</evidence>
<evidence type="ECO:0000259" key="8">
    <source>
        <dbReference type="PROSITE" id="PS50109"/>
    </source>
</evidence>
<gene>
    <name evidence="9" type="ORF">ECRASSUSDP1_LOCUS25915</name>
</gene>
<feature type="transmembrane region" description="Helical" evidence="7">
    <location>
        <begin position="28"/>
        <end position="47"/>
    </location>
</feature>
<dbReference type="AlphaFoldDB" id="A0AAD1Y416"/>
<dbReference type="Pfam" id="PF02518">
    <property type="entry name" value="HATPase_c"/>
    <property type="match status" value="1"/>
</dbReference>
<evidence type="ECO:0000256" key="5">
    <source>
        <dbReference type="ARBA" id="ARBA00022777"/>
    </source>
</evidence>
<keyword evidence="5" id="KW-0418">Kinase</keyword>
<dbReference type="PROSITE" id="PS50109">
    <property type="entry name" value="HIS_KIN"/>
    <property type="match status" value="1"/>
</dbReference>
<organism evidence="9 10">
    <name type="scientific">Euplotes crassus</name>
    <dbReference type="NCBI Taxonomy" id="5936"/>
    <lineage>
        <taxon>Eukaryota</taxon>
        <taxon>Sar</taxon>
        <taxon>Alveolata</taxon>
        <taxon>Ciliophora</taxon>
        <taxon>Intramacronucleata</taxon>
        <taxon>Spirotrichea</taxon>
        <taxon>Hypotrichia</taxon>
        <taxon>Euplotida</taxon>
        <taxon>Euplotidae</taxon>
        <taxon>Moneuplotes</taxon>
    </lineage>
</organism>
<dbReference type="EMBL" id="CAMPGE010026719">
    <property type="protein sequence ID" value="CAI2384390.1"/>
    <property type="molecule type" value="Genomic_DNA"/>
</dbReference>
<dbReference type="CDD" id="cd00082">
    <property type="entry name" value="HisKA"/>
    <property type="match status" value="1"/>
</dbReference>
<dbReference type="InterPro" id="IPR003661">
    <property type="entry name" value="HisK_dim/P_dom"/>
</dbReference>
<dbReference type="GO" id="GO:0009927">
    <property type="term" value="F:histidine phosphotransfer kinase activity"/>
    <property type="evidence" value="ECO:0007669"/>
    <property type="project" value="TreeGrafter"/>
</dbReference>
<accession>A0AAD1Y416</accession>
<comment type="catalytic activity">
    <reaction evidence="1">
        <text>ATP + protein L-histidine = ADP + protein N-phospho-L-histidine.</text>
        <dbReference type="EC" id="2.7.13.3"/>
    </reaction>
</comment>
<feature type="coiled-coil region" evidence="6">
    <location>
        <begin position="198"/>
        <end position="225"/>
    </location>
</feature>
<evidence type="ECO:0000256" key="1">
    <source>
        <dbReference type="ARBA" id="ARBA00000085"/>
    </source>
</evidence>
<keyword evidence="6" id="KW-0175">Coiled coil</keyword>
<dbReference type="InterPro" id="IPR004358">
    <property type="entry name" value="Sig_transdc_His_kin-like_C"/>
</dbReference>
<feature type="domain" description="Histidine kinase" evidence="8">
    <location>
        <begin position="337"/>
        <end position="582"/>
    </location>
</feature>
<keyword evidence="7" id="KW-0812">Transmembrane</keyword>
<dbReference type="PRINTS" id="PR00344">
    <property type="entry name" value="BCTRLSENSOR"/>
</dbReference>
<evidence type="ECO:0000256" key="7">
    <source>
        <dbReference type="SAM" id="Phobius"/>
    </source>
</evidence>
<proteinExistence type="predicted"/>
<dbReference type="SUPFAM" id="SSF55874">
    <property type="entry name" value="ATPase domain of HSP90 chaperone/DNA topoisomerase II/histidine kinase"/>
    <property type="match status" value="1"/>
</dbReference>
<dbReference type="InterPro" id="IPR036890">
    <property type="entry name" value="HATPase_C_sf"/>
</dbReference>
<dbReference type="Gene3D" id="1.10.287.130">
    <property type="match status" value="1"/>
</dbReference>
<keyword evidence="7" id="KW-1133">Transmembrane helix</keyword>
<evidence type="ECO:0000313" key="10">
    <source>
        <dbReference type="Proteomes" id="UP001295684"/>
    </source>
</evidence>
<dbReference type="Pfam" id="PF00512">
    <property type="entry name" value="HisKA"/>
    <property type="match status" value="1"/>
</dbReference>
<dbReference type="GO" id="GO:0000155">
    <property type="term" value="F:phosphorelay sensor kinase activity"/>
    <property type="evidence" value="ECO:0007669"/>
    <property type="project" value="InterPro"/>
</dbReference>
<protein>
    <recommendedName>
        <fullName evidence="2">histidine kinase</fullName>
        <ecNumber evidence="2">2.7.13.3</ecNumber>
    </recommendedName>
</protein>
<feature type="transmembrane region" description="Helical" evidence="7">
    <location>
        <begin position="79"/>
        <end position="98"/>
    </location>
</feature>
<dbReference type="InterPro" id="IPR003594">
    <property type="entry name" value="HATPase_dom"/>
</dbReference>
<dbReference type="InterPro" id="IPR036097">
    <property type="entry name" value="HisK_dim/P_sf"/>
</dbReference>
<evidence type="ECO:0000256" key="6">
    <source>
        <dbReference type="SAM" id="Coils"/>
    </source>
</evidence>
<feature type="transmembrane region" description="Helical" evidence="7">
    <location>
        <begin position="54"/>
        <end position="73"/>
    </location>
</feature>
<dbReference type="GO" id="GO:0005886">
    <property type="term" value="C:plasma membrane"/>
    <property type="evidence" value="ECO:0007669"/>
    <property type="project" value="TreeGrafter"/>
</dbReference>
<dbReference type="SUPFAM" id="SSF47384">
    <property type="entry name" value="Homodimeric domain of signal transducing histidine kinase"/>
    <property type="match status" value="1"/>
</dbReference>
<keyword evidence="3" id="KW-0597">Phosphoprotein</keyword>
<evidence type="ECO:0000256" key="4">
    <source>
        <dbReference type="ARBA" id="ARBA00022679"/>
    </source>
</evidence>
<dbReference type="PANTHER" id="PTHR43047:SF72">
    <property type="entry name" value="OSMOSENSING HISTIDINE PROTEIN KINASE SLN1"/>
    <property type="match status" value="1"/>
</dbReference>
<reference evidence="9" key="1">
    <citation type="submission" date="2023-07" db="EMBL/GenBank/DDBJ databases">
        <authorList>
            <consortium name="AG Swart"/>
            <person name="Singh M."/>
            <person name="Singh A."/>
            <person name="Seah K."/>
            <person name="Emmerich C."/>
        </authorList>
    </citation>
    <scope>NUCLEOTIDE SEQUENCE</scope>
    <source>
        <strain evidence="9">DP1</strain>
    </source>
</reference>
<keyword evidence="4" id="KW-0808">Transferase</keyword>
<dbReference type="EC" id="2.7.13.3" evidence="2"/>
<dbReference type="SMART" id="SM00387">
    <property type="entry name" value="HATPase_c"/>
    <property type="match status" value="1"/>
</dbReference>
<evidence type="ECO:0000313" key="9">
    <source>
        <dbReference type="EMBL" id="CAI2384390.1"/>
    </source>
</evidence>
<name>A0AAD1Y416_EUPCR</name>